<evidence type="ECO:0000313" key="3">
    <source>
        <dbReference type="Proteomes" id="UP000587586"/>
    </source>
</evidence>
<dbReference type="SUPFAM" id="SSF63446">
    <property type="entry name" value="Type I dockerin domain"/>
    <property type="match status" value="1"/>
</dbReference>
<dbReference type="InterPro" id="IPR013783">
    <property type="entry name" value="Ig-like_fold"/>
</dbReference>
<dbReference type="EMBL" id="BLXZ01000009">
    <property type="protein sequence ID" value="GFO70336.1"/>
    <property type="molecule type" value="Genomic_DNA"/>
</dbReference>
<organism evidence="2 3">
    <name type="scientific">Geomonas limicola</name>
    <dbReference type="NCBI Taxonomy" id="2740186"/>
    <lineage>
        <taxon>Bacteria</taxon>
        <taxon>Pseudomonadati</taxon>
        <taxon>Thermodesulfobacteriota</taxon>
        <taxon>Desulfuromonadia</taxon>
        <taxon>Geobacterales</taxon>
        <taxon>Geobacteraceae</taxon>
        <taxon>Geomonas</taxon>
    </lineage>
</organism>
<dbReference type="NCBIfam" id="TIGR02608">
    <property type="entry name" value="delta_60_rpt"/>
    <property type="match status" value="5"/>
</dbReference>
<protein>
    <recommendedName>
        <fullName evidence="1">MBG domain-containing protein</fullName>
    </recommendedName>
</protein>
<feature type="domain" description="MBG" evidence="1">
    <location>
        <begin position="885"/>
        <end position="954"/>
    </location>
</feature>
<feature type="domain" description="MBG" evidence="1">
    <location>
        <begin position="1044"/>
        <end position="1121"/>
    </location>
</feature>
<feature type="domain" description="MBG" evidence="1">
    <location>
        <begin position="962"/>
        <end position="1038"/>
    </location>
</feature>
<dbReference type="InterPro" id="IPR013431">
    <property type="entry name" value="Delta_60_rpt"/>
</dbReference>
<dbReference type="InterPro" id="IPR041286">
    <property type="entry name" value="MBG_2"/>
</dbReference>
<comment type="caution">
    <text evidence="2">The sequence shown here is derived from an EMBL/GenBank/DDBJ whole genome shotgun (WGS) entry which is preliminary data.</text>
</comment>
<sequence>MNVRIVGLVLLLVGTFFPASLPGYTGVDGFLTGNAGPVSLSGVAVEAVVVQPWDAKIVIGGDFSITGGTPSVTLTNLARLNPDGTLDTSFAPPPPNGPVRALALQPDPDLPAAAPHLLVGGDFTQLGGAPRRGLARVASSDGTLDPFDPVSTSTPVRVHALALMPDGRGLVVGGAFAELVAGTPSANLARVSVASSDPGASAWNLGTPPNAAVNAVLLAGGKLLLGGDFTAPRAGLVRLSLTGAPDPGFAAPDPGGSVFALALQGDGKVLVGGTFAAGALGGGFLARLAGDGTPDAGFGAAPNAAVRSIVVRPDGKIVVGGDFTTISGSAAGRLARLSRSGLWDTTLFPLLDAPVRALALQPDGKLLAGGAFSLAGARTRTRLARFYPGGALDDDLAAANLALDWAVSAISPSPDGTITFAGLFTTVQGQTRNYLARLKEDLNLTEPANFDPTLRVNGAINAMTPLPDHSYLVGGRFLQVNGVPQKILARFDARGSVNADPQIAAFNAAIKALAMTDQIAVILPLPKGSTLPNGSAIPDGSFYLGGRMTATASPYRYLARFRNDGSRDPSFSDPPELDSVVYTVVLQPDQKLLVGTNNGKLLRLKNDGQLDTSVTGMMSLIMGLVLQPDGKLLVSGGGPAPPSVPDWERTLVRLNPDLSIDHSFRVETMTLFDGYTVASTVMRTDLQADGGMIIYGVFDHVRDATGTSYYRDCVARIRPDGTVDPDFDLGPLVYHGSTIIGQVNTVNLQPDGKLLLGGDFDSVNGNGLKRMARYAYGWAAESLAVAADGSGATWRRCGTAPELREVWFEYCEDPETPEASWTFLGYGERVAGGWRIGNLNLGQYGLRANRYLRAQGRVAGDRGSGGTLMESVLLYYLDPPQQATITVSADAQTKRYGDADPPLTFSFTPPLAPGDSFTGALSRVPGETVGLYAIGQGTLSAGANYEVTFQPGTLIISERNATLTGNDGTKSYGEPDPVLVATQSGLLPADLGPGRIQLGASRVPGENVGSYQVSARADDGGSGLLNNYQLSYLAGNFTVTQAPLMVRADDQARAYRTPNPPLTVSYQGFVRGETPAVLAGEPQLATTATPESAVGSYPITVATGSLAAANYRFTLQDGVLSVVRSCQEIVFPPLAERTYGDPPFELNATACSGLALNFTSSNPQVAQVNGRVLSITGAGNAVIGAAQPGSSDLDPAPPVTRTLVVHRAGQTLEFAPVAAHRVGDPPFTLSARASSALPVSFQSSDPGVAEVVGNQVTVKGAGTAVLTALQGGDANFNPALPVPQALSVAPESEPPQLELSTLSSGSATANPVLNLSGQARDNVGVASLTVNGVALPDPQSPFSWAVPLTPGNNLVEVLVRDAAGNSTGRTLNVTLDAAAPEILLVAPADNSIVGGGELALTGSVTPGSELSVVLNGAPALPVTVQPQTGVFSFLGALAQGNNTVELTARRAGRSACLKRSLDWRPGLPALAIDEPGQDLRTELASLVVRGSVGAGVTAVTLEAGGTSYTPVVQGGRFEQRITLPAQGVVSVVARALDPLAGVSLTRRNIVKVELIRGDLNGDGCIDLFDAQLALQASLGLEPVSAALLAHGDVAPLVDGAPRPDGRIDAGDVLVIMRKIVGLVDF</sequence>
<dbReference type="Pfam" id="PF18676">
    <property type="entry name" value="MBG_2"/>
    <property type="match status" value="3"/>
</dbReference>
<evidence type="ECO:0000313" key="2">
    <source>
        <dbReference type="EMBL" id="GFO70336.1"/>
    </source>
</evidence>
<dbReference type="Gene3D" id="3.30.160.710">
    <property type="match status" value="1"/>
</dbReference>
<reference evidence="3" key="1">
    <citation type="submission" date="2020-06" db="EMBL/GenBank/DDBJ databases">
        <title>Draft genomic sequecing of Geomonas sp. Red745.</title>
        <authorList>
            <person name="Itoh H."/>
            <person name="Xu Z.X."/>
            <person name="Ushijima N."/>
            <person name="Masuda Y."/>
            <person name="Shiratori Y."/>
            <person name="Senoo K."/>
        </authorList>
    </citation>
    <scope>NUCLEOTIDE SEQUENCE [LARGE SCALE GENOMIC DNA]</scope>
    <source>
        <strain evidence="3">Red745</strain>
    </source>
</reference>
<dbReference type="Gene3D" id="2.80.10.50">
    <property type="match status" value="6"/>
</dbReference>
<dbReference type="Proteomes" id="UP000587586">
    <property type="component" value="Unassembled WGS sequence"/>
</dbReference>
<dbReference type="Pfam" id="PF17164">
    <property type="entry name" value="DUF5122"/>
    <property type="match status" value="12"/>
</dbReference>
<dbReference type="RefSeq" id="WP_183362948.1">
    <property type="nucleotide sequence ID" value="NZ_BLXZ01000009.1"/>
</dbReference>
<dbReference type="GO" id="GO:0000272">
    <property type="term" value="P:polysaccharide catabolic process"/>
    <property type="evidence" value="ECO:0007669"/>
    <property type="project" value="InterPro"/>
</dbReference>
<keyword evidence="3" id="KW-1185">Reference proteome</keyword>
<name>A0A6V8NCS6_9BACT</name>
<dbReference type="Gene3D" id="2.60.40.10">
    <property type="entry name" value="Immunoglobulins"/>
    <property type="match status" value="2"/>
</dbReference>
<dbReference type="Gene3D" id="1.10.1330.10">
    <property type="entry name" value="Dockerin domain"/>
    <property type="match status" value="1"/>
</dbReference>
<dbReference type="CDD" id="cd14256">
    <property type="entry name" value="Dockerin_I"/>
    <property type="match status" value="1"/>
</dbReference>
<accession>A0A6V8NCS6</accession>
<dbReference type="SUPFAM" id="SSF101898">
    <property type="entry name" value="NHL repeat"/>
    <property type="match status" value="2"/>
</dbReference>
<gene>
    <name evidence="2" type="ORF">GMLC_39150</name>
</gene>
<proteinExistence type="predicted"/>
<evidence type="ECO:0000259" key="1">
    <source>
        <dbReference type="Pfam" id="PF18676"/>
    </source>
</evidence>
<dbReference type="InterPro" id="IPR036439">
    <property type="entry name" value="Dockerin_dom_sf"/>
</dbReference>